<reference evidence="2" key="1">
    <citation type="journal article" date="2019" name="Int. J. Syst. Evol. Microbiol.">
        <title>The Global Catalogue of Microorganisms (GCM) 10K type strain sequencing project: providing services to taxonomists for standard genome sequencing and annotation.</title>
        <authorList>
            <consortium name="The Broad Institute Genomics Platform"/>
            <consortium name="The Broad Institute Genome Sequencing Center for Infectious Disease"/>
            <person name="Wu L."/>
            <person name="Ma J."/>
        </authorList>
    </citation>
    <scope>NUCLEOTIDE SEQUENCE [LARGE SCALE GENOMIC DNA]</scope>
    <source>
        <strain evidence="2">KCTC 42398</strain>
    </source>
</reference>
<dbReference type="Proteomes" id="UP001597476">
    <property type="component" value="Unassembled WGS sequence"/>
</dbReference>
<dbReference type="RefSeq" id="WP_380292162.1">
    <property type="nucleotide sequence ID" value="NZ_JBHULY010000026.1"/>
</dbReference>
<evidence type="ECO:0000313" key="2">
    <source>
        <dbReference type="Proteomes" id="UP001597476"/>
    </source>
</evidence>
<organism evidence="1 2">
    <name type="scientific">Hyunsoonleella rubra</name>
    <dbReference type="NCBI Taxonomy" id="1737062"/>
    <lineage>
        <taxon>Bacteria</taxon>
        <taxon>Pseudomonadati</taxon>
        <taxon>Bacteroidota</taxon>
        <taxon>Flavobacteriia</taxon>
        <taxon>Flavobacteriales</taxon>
        <taxon>Flavobacteriaceae</taxon>
    </lineage>
</organism>
<accession>A0ABW5TDW1</accession>
<dbReference type="EMBL" id="JBHULY010000026">
    <property type="protein sequence ID" value="MFD2726840.1"/>
    <property type="molecule type" value="Genomic_DNA"/>
</dbReference>
<evidence type="ECO:0000313" key="1">
    <source>
        <dbReference type="EMBL" id="MFD2726840.1"/>
    </source>
</evidence>
<comment type="caution">
    <text evidence="1">The sequence shown here is derived from an EMBL/GenBank/DDBJ whole genome shotgun (WGS) entry which is preliminary data.</text>
</comment>
<protein>
    <submittedName>
        <fullName evidence="1">Uncharacterized protein</fullName>
    </submittedName>
</protein>
<keyword evidence="2" id="KW-1185">Reference proteome</keyword>
<sequence length="85" mass="9501">MNKIIRLVIAVIISLCFGCSKQDLREEIFVGAMQAEINGELVVFERANGYGFFDINGGCDEKFHEITGVKGYDTLLLMDIILDLL</sequence>
<gene>
    <name evidence="1" type="ORF">ACFSR8_11500</name>
</gene>
<proteinExistence type="predicted"/>
<name>A0ABW5TDW1_9FLAO</name>